<dbReference type="AlphaFoldDB" id="A0A1R4B4Y2"/>
<dbReference type="STRING" id="1918946.VPAL9027_01942"/>
<dbReference type="RefSeq" id="WP_077314364.1">
    <property type="nucleotide sequence ID" value="NZ_AP024888.1"/>
</dbReference>
<reference evidence="2 3" key="1">
    <citation type="submission" date="2017-02" db="EMBL/GenBank/DDBJ databases">
        <authorList>
            <person name="Peterson S.W."/>
        </authorList>
    </citation>
    <scope>NUCLEOTIDE SEQUENCE [LARGE SCALE GENOMIC DNA]</scope>
    <source>
        <strain evidence="2 3">CECT 9027</strain>
    </source>
</reference>
<feature type="transmembrane region" description="Helical" evidence="1">
    <location>
        <begin position="54"/>
        <end position="76"/>
    </location>
</feature>
<evidence type="ECO:0000256" key="1">
    <source>
        <dbReference type="SAM" id="Phobius"/>
    </source>
</evidence>
<keyword evidence="1" id="KW-0812">Transmembrane</keyword>
<accession>A0A1R4B4Y2</accession>
<keyword evidence="1" id="KW-1133">Transmembrane helix</keyword>
<name>A0A1R4B4Y2_9VIBR</name>
<evidence type="ECO:0000313" key="2">
    <source>
        <dbReference type="EMBL" id="SJL83963.1"/>
    </source>
</evidence>
<dbReference type="OrthoDB" id="5880160at2"/>
<proteinExistence type="predicted"/>
<evidence type="ECO:0000313" key="3">
    <source>
        <dbReference type="Proteomes" id="UP000189475"/>
    </source>
</evidence>
<sequence>MTYLSQRITVICEQCYQEFSLSSNELHQHSQSHQLTCQHCHEPVMMKETIGQKIVRSSLNIAFVINIIVFASIISSHMLYEIGLPISIALLCVIIHLLVMFVFKPQSIKLIAAVKPPTFLH</sequence>
<dbReference type="EMBL" id="FUFT01000005">
    <property type="protein sequence ID" value="SJL83963.1"/>
    <property type="molecule type" value="Genomic_DNA"/>
</dbReference>
<organism evidence="2 3">
    <name type="scientific">Vibrio palustris</name>
    <dbReference type="NCBI Taxonomy" id="1918946"/>
    <lineage>
        <taxon>Bacteria</taxon>
        <taxon>Pseudomonadati</taxon>
        <taxon>Pseudomonadota</taxon>
        <taxon>Gammaproteobacteria</taxon>
        <taxon>Vibrionales</taxon>
        <taxon>Vibrionaceae</taxon>
        <taxon>Vibrio</taxon>
    </lineage>
</organism>
<gene>
    <name evidence="2" type="ORF">VPAL9027_01942</name>
</gene>
<dbReference type="Proteomes" id="UP000189475">
    <property type="component" value="Unassembled WGS sequence"/>
</dbReference>
<feature type="transmembrane region" description="Helical" evidence="1">
    <location>
        <begin position="82"/>
        <end position="103"/>
    </location>
</feature>
<keyword evidence="1" id="KW-0472">Membrane</keyword>
<protein>
    <submittedName>
        <fullName evidence="2">Uncharacterized protein</fullName>
    </submittedName>
</protein>
<keyword evidence="3" id="KW-1185">Reference proteome</keyword>